<feature type="transmembrane region" description="Helical" evidence="1">
    <location>
        <begin position="41"/>
        <end position="63"/>
    </location>
</feature>
<keyword evidence="1" id="KW-0472">Membrane</keyword>
<keyword evidence="1" id="KW-0812">Transmembrane</keyword>
<evidence type="ECO:0000313" key="3">
    <source>
        <dbReference type="Proteomes" id="UP001234989"/>
    </source>
</evidence>
<sequence>MFLVMKSLHVMQILKESFIVLDGKGIMMIHNFFNTTKDPQFILFPSQLILIGLNPFICMILLLKIEMNLKLEICKVTFFTWIFGHKKYEIWRNKK</sequence>
<name>A0AAF0V3N3_SOLVR</name>
<dbReference type="EMBL" id="CP133623">
    <property type="protein sequence ID" value="WMV56594.1"/>
    <property type="molecule type" value="Genomic_DNA"/>
</dbReference>
<keyword evidence="3" id="KW-1185">Reference proteome</keyword>
<protein>
    <submittedName>
        <fullName evidence="2">Uncharacterized protein</fullName>
    </submittedName>
</protein>
<organism evidence="2 3">
    <name type="scientific">Solanum verrucosum</name>
    <dbReference type="NCBI Taxonomy" id="315347"/>
    <lineage>
        <taxon>Eukaryota</taxon>
        <taxon>Viridiplantae</taxon>
        <taxon>Streptophyta</taxon>
        <taxon>Embryophyta</taxon>
        <taxon>Tracheophyta</taxon>
        <taxon>Spermatophyta</taxon>
        <taxon>Magnoliopsida</taxon>
        <taxon>eudicotyledons</taxon>
        <taxon>Gunneridae</taxon>
        <taxon>Pentapetalae</taxon>
        <taxon>asterids</taxon>
        <taxon>lamiids</taxon>
        <taxon>Solanales</taxon>
        <taxon>Solanaceae</taxon>
        <taxon>Solanoideae</taxon>
        <taxon>Solaneae</taxon>
        <taxon>Solanum</taxon>
    </lineage>
</organism>
<gene>
    <name evidence="2" type="ORF">MTR67_049979</name>
</gene>
<proteinExistence type="predicted"/>
<dbReference type="AlphaFoldDB" id="A0AAF0V3N3"/>
<keyword evidence="1" id="KW-1133">Transmembrane helix</keyword>
<evidence type="ECO:0000256" key="1">
    <source>
        <dbReference type="SAM" id="Phobius"/>
    </source>
</evidence>
<reference evidence="2" key="1">
    <citation type="submission" date="2023-08" db="EMBL/GenBank/DDBJ databases">
        <title>A de novo genome assembly of Solanum verrucosum Schlechtendal, a Mexican diploid species geographically isolated from the other diploid A-genome species in potato relatives.</title>
        <authorList>
            <person name="Hosaka K."/>
        </authorList>
    </citation>
    <scope>NUCLEOTIDE SEQUENCE</scope>
    <source>
        <tissue evidence="2">Young leaves</tissue>
    </source>
</reference>
<accession>A0AAF0V3N3</accession>
<evidence type="ECO:0000313" key="2">
    <source>
        <dbReference type="EMBL" id="WMV56594.1"/>
    </source>
</evidence>
<dbReference type="Proteomes" id="UP001234989">
    <property type="component" value="Chromosome 12"/>
</dbReference>